<dbReference type="PANTHER" id="PTHR42085">
    <property type="entry name" value="F-BOX DOMAIN-CONTAINING PROTEIN"/>
    <property type="match status" value="1"/>
</dbReference>
<dbReference type="EMBL" id="LAFY01004417">
    <property type="protein sequence ID" value="KJX93004.1"/>
    <property type="molecule type" value="Genomic_DNA"/>
</dbReference>
<evidence type="ECO:0000313" key="1">
    <source>
        <dbReference type="EMBL" id="KJX93004.1"/>
    </source>
</evidence>
<reference evidence="1 2" key="1">
    <citation type="submission" date="2015-03" db="EMBL/GenBank/DDBJ databases">
        <title>RNA-seq based gene annotation and comparative genomics of four Zymoseptoria species reveal species-specific pathogenicity related genes and transposable element activity.</title>
        <authorList>
            <person name="Grandaubert J."/>
            <person name="Bhattacharyya A."/>
            <person name="Stukenbrock E.H."/>
        </authorList>
    </citation>
    <scope>NUCLEOTIDE SEQUENCE [LARGE SCALE GENOMIC DNA]</scope>
    <source>
        <strain evidence="1 2">Zb18110</strain>
    </source>
</reference>
<name>A0A0F4G6R5_9PEZI</name>
<gene>
    <name evidence="1" type="ORF">TI39_contig4458g00004</name>
</gene>
<sequence>MTPTTPSTRCRLLELPRELRDTIYEHALENTMAELGQRSFGECRLDQAATQHAMNLFLTCRQVHEESVTVHRQRYIFRVDDIDHAVEALSELPIQDFMRIRHFRCVSGSSDRSYAANCKNMMLLQTRFSYLLGRAIIRRADNLAIPQPLIEYVLSDGEVVWNSKVGNLRDTFQLERMQQTVLRRSEHTSNKFYAYQVKKRRRVA</sequence>
<comment type="caution">
    <text evidence="1">The sequence shown here is derived from an EMBL/GenBank/DDBJ whole genome shotgun (WGS) entry which is preliminary data.</text>
</comment>
<dbReference type="PANTHER" id="PTHR42085:SF8">
    <property type="entry name" value="F-BOX DOMAIN-CONTAINING PROTEIN"/>
    <property type="match status" value="1"/>
</dbReference>
<accession>A0A0F4G6R5</accession>
<dbReference type="AlphaFoldDB" id="A0A0F4G6R5"/>
<keyword evidence="2" id="KW-1185">Reference proteome</keyword>
<protein>
    <submittedName>
        <fullName evidence="1">Uncharacterized protein</fullName>
    </submittedName>
</protein>
<dbReference type="InterPro" id="IPR038883">
    <property type="entry name" value="AN11006-like"/>
</dbReference>
<proteinExistence type="predicted"/>
<organism evidence="1 2">
    <name type="scientific">Zymoseptoria brevis</name>
    <dbReference type="NCBI Taxonomy" id="1047168"/>
    <lineage>
        <taxon>Eukaryota</taxon>
        <taxon>Fungi</taxon>
        <taxon>Dikarya</taxon>
        <taxon>Ascomycota</taxon>
        <taxon>Pezizomycotina</taxon>
        <taxon>Dothideomycetes</taxon>
        <taxon>Dothideomycetidae</taxon>
        <taxon>Mycosphaerellales</taxon>
        <taxon>Mycosphaerellaceae</taxon>
        <taxon>Zymoseptoria</taxon>
    </lineage>
</organism>
<evidence type="ECO:0000313" key="2">
    <source>
        <dbReference type="Proteomes" id="UP000033647"/>
    </source>
</evidence>
<dbReference type="Proteomes" id="UP000033647">
    <property type="component" value="Unassembled WGS sequence"/>
</dbReference>